<evidence type="ECO:0000256" key="15">
    <source>
        <dbReference type="ARBA" id="ARBA00023002"/>
    </source>
</evidence>
<dbReference type="InterPro" id="IPR055266">
    <property type="entry name" value="D1/D2"/>
</dbReference>
<keyword evidence="5" id="KW-0602">Photosynthesis</keyword>
<keyword evidence="21" id="KW-1185">Reference proteome</keyword>
<evidence type="ECO:0000256" key="8">
    <source>
        <dbReference type="ARBA" id="ARBA00022692"/>
    </source>
</evidence>
<dbReference type="Pfam" id="PF00421">
    <property type="entry name" value="PSII"/>
    <property type="match status" value="1"/>
</dbReference>
<dbReference type="Gene3D" id="1.20.85.10">
    <property type="entry name" value="Photosystem II protein D1-like"/>
    <property type="match status" value="1"/>
</dbReference>
<evidence type="ECO:0000256" key="6">
    <source>
        <dbReference type="ARBA" id="ARBA00022553"/>
    </source>
</evidence>
<evidence type="ECO:0000256" key="5">
    <source>
        <dbReference type="ARBA" id="ARBA00022531"/>
    </source>
</evidence>
<evidence type="ECO:0000256" key="14">
    <source>
        <dbReference type="ARBA" id="ARBA00022991"/>
    </source>
</evidence>
<comment type="caution">
    <text evidence="20">The sequence shown here is derived from an EMBL/GenBank/DDBJ whole genome shotgun (WGS) entry which is preliminary data.</text>
</comment>
<evidence type="ECO:0000256" key="18">
    <source>
        <dbReference type="ARBA" id="ARBA00023276"/>
    </source>
</evidence>
<accession>A0ABD0TY48</accession>
<dbReference type="GO" id="GO:0009536">
    <property type="term" value="C:plastid"/>
    <property type="evidence" value="ECO:0007669"/>
    <property type="project" value="UniProtKB-ARBA"/>
</dbReference>
<evidence type="ECO:0000256" key="13">
    <source>
        <dbReference type="ARBA" id="ARBA00022990"/>
    </source>
</evidence>
<keyword evidence="15" id="KW-0560">Oxidoreductase</keyword>
<keyword evidence="4" id="KW-0148">Chlorophyll</keyword>
<feature type="compositionally biased region" description="Basic and acidic residues" evidence="19">
    <location>
        <begin position="390"/>
        <end position="400"/>
    </location>
</feature>
<comment type="similarity">
    <text evidence="2">Belongs to the reaction center PufL/M/PsbA/D family.</text>
</comment>
<dbReference type="PANTHER" id="PTHR33149">
    <property type="entry name" value="PHOTOSYSTEM II PROTEIN D1"/>
    <property type="match status" value="1"/>
</dbReference>
<evidence type="ECO:0000256" key="16">
    <source>
        <dbReference type="ARBA" id="ARBA00023004"/>
    </source>
</evidence>
<evidence type="ECO:0000256" key="2">
    <source>
        <dbReference type="ARBA" id="ARBA00008204"/>
    </source>
</evidence>
<gene>
    <name evidence="20" type="ORF">M5K25_026783</name>
</gene>
<organism evidence="20 21">
    <name type="scientific">Dendrobium thyrsiflorum</name>
    <name type="common">Pinecone-like raceme dendrobium</name>
    <name type="synonym">Orchid</name>
    <dbReference type="NCBI Taxonomy" id="117978"/>
    <lineage>
        <taxon>Eukaryota</taxon>
        <taxon>Viridiplantae</taxon>
        <taxon>Streptophyta</taxon>
        <taxon>Embryophyta</taxon>
        <taxon>Tracheophyta</taxon>
        <taxon>Spermatophyta</taxon>
        <taxon>Magnoliopsida</taxon>
        <taxon>Liliopsida</taxon>
        <taxon>Asparagales</taxon>
        <taxon>Orchidaceae</taxon>
        <taxon>Epidendroideae</taxon>
        <taxon>Malaxideae</taxon>
        <taxon>Dendrobiinae</taxon>
        <taxon>Dendrobium</taxon>
    </lineage>
</organism>
<dbReference type="SUPFAM" id="SSF161077">
    <property type="entry name" value="Photosystem II antenna protein-like"/>
    <property type="match status" value="1"/>
</dbReference>
<sequence>MVASIDVSFMFSSVTRLSSSRKHGGGLGSCRMLCFAKPMGYVYVSFGFFRGILGGGRERRKEERTGIEGMEEDAKVVGSFKGGALNSRSTNGGDEKTLNPFHMMGVTRVLGDVLLCVIHGATVENTLFKDGDGAHTFRAFNPTQAEETYSMVFVLGWQLRINLMKTLYSMKRFYTVETLFNGTLALVGRDQETTGFVWWAGNAGLINLSGKLLGADVAHAGLIILWAEVMNLFTVAHFVPENPIILNSEEIKKVVEVCGWLNNQWWKAGEPEEMESKMLGWISRSRIFKEPTTATREGKRRTSAWGWMAGELGGLSLGFCKTKHLAERWRRKKVSVETWRKEGPAAKQRQWRSSDIDNNGVVAAAPQQTAAAETEETGVTRLDDDVSGNTHEETKETGVTHDVTRRVEQRGQSGQQTDFSVFRVGFRLTTKLL</sequence>
<keyword evidence="7" id="KW-0934">Plastid</keyword>
<dbReference type="GO" id="GO:0016168">
    <property type="term" value="F:chlorophyll binding"/>
    <property type="evidence" value="ECO:0007669"/>
    <property type="project" value="UniProtKB-KW"/>
</dbReference>
<keyword evidence="11" id="KW-0249">Electron transport</keyword>
<dbReference type="PANTHER" id="PTHR33149:SF12">
    <property type="entry name" value="PHOTOSYSTEM II D2 PROTEIN"/>
    <property type="match status" value="1"/>
</dbReference>
<evidence type="ECO:0000256" key="11">
    <source>
        <dbReference type="ARBA" id="ARBA00022982"/>
    </source>
</evidence>
<dbReference type="AlphaFoldDB" id="A0ABD0TY48"/>
<keyword evidence="8" id="KW-0812">Transmembrane</keyword>
<feature type="region of interest" description="Disordered" evidence="19">
    <location>
        <begin position="365"/>
        <end position="400"/>
    </location>
</feature>
<dbReference type="GO" id="GO:0016491">
    <property type="term" value="F:oxidoreductase activity"/>
    <property type="evidence" value="ECO:0007669"/>
    <property type="project" value="UniProtKB-KW"/>
</dbReference>
<evidence type="ECO:0000256" key="17">
    <source>
        <dbReference type="ARBA" id="ARBA00023136"/>
    </source>
</evidence>
<evidence type="ECO:0000313" key="20">
    <source>
        <dbReference type="EMBL" id="KAL0904654.1"/>
    </source>
</evidence>
<keyword evidence="12" id="KW-1133">Transmembrane helix</keyword>
<dbReference type="GO" id="GO:0015979">
    <property type="term" value="P:photosynthesis"/>
    <property type="evidence" value="ECO:0007669"/>
    <property type="project" value="UniProtKB-KW"/>
</dbReference>
<dbReference type="GO" id="GO:0009523">
    <property type="term" value="C:photosystem II"/>
    <property type="evidence" value="ECO:0007669"/>
    <property type="project" value="UniProtKB-KW"/>
</dbReference>
<protein>
    <submittedName>
        <fullName evidence="20">Uncharacterized protein</fullName>
    </submittedName>
</protein>
<keyword evidence="17" id="KW-0472">Membrane</keyword>
<dbReference type="InterPro" id="IPR036001">
    <property type="entry name" value="PS_II_antenna-like_sf"/>
</dbReference>
<proteinExistence type="inferred from homology"/>
<evidence type="ECO:0000256" key="3">
    <source>
        <dbReference type="ARBA" id="ARBA00022448"/>
    </source>
</evidence>
<keyword evidence="3" id="KW-0813">Transport</keyword>
<keyword evidence="14" id="KW-0157">Chromophore</keyword>
<dbReference type="Pfam" id="PF00124">
    <property type="entry name" value="Photo_RC"/>
    <property type="match status" value="1"/>
</dbReference>
<dbReference type="Proteomes" id="UP001552299">
    <property type="component" value="Unassembled WGS sequence"/>
</dbReference>
<name>A0ABD0TY48_DENTH</name>
<evidence type="ECO:0000256" key="1">
    <source>
        <dbReference type="ARBA" id="ARBA00004141"/>
    </source>
</evidence>
<keyword evidence="6" id="KW-0597">Phosphoprotein</keyword>
<evidence type="ECO:0000256" key="10">
    <source>
        <dbReference type="ARBA" id="ARBA00022842"/>
    </source>
</evidence>
<reference evidence="20 21" key="1">
    <citation type="journal article" date="2024" name="Plant Biotechnol. J.">
        <title>Dendrobium thyrsiflorum genome and its molecular insights into genes involved in important horticultural traits.</title>
        <authorList>
            <person name="Chen B."/>
            <person name="Wang J.Y."/>
            <person name="Zheng P.J."/>
            <person name="Li K.L."/>
            <person name="Liang Y.M."/>
            <person name="Chen X.F."/>
            <person name="Zhang C."/>
            <person name="Zhao X."/>
            <person name="He X."/>
            <person name="Zhang G.Q."/>
            <person name="Liu Z.J."/>
            <person name="Xu Q."/>
        </authorList>
    </citation>
    <scope>NUCLEOTIDE SEQUENCE [LARGE SCALE GENOMIC DNA]</scope>
    <source>
        <strain evidence="20">GZMU011</strain>
    </source>
</reference>
<keyword evidence="9" id="KW-0479">Metal-binding</keyword>
<dbReference type="InterPro" id="IPR000484">
    <property type="entry name" value="Photo_RC_L/M"/>
</dbReference>
<keyword evidence="18" id="KW-0604">Photosystem II</keyword>
<evidence type="ECO:0000256" key="4">
    <source>
        <dbReference type="ARBA" id="ARBA00022494"/>
    </source>
</evidence>
<dbReference type="GO" id="GO:0046872">
    <property type="term" value="F:metal ion binding"/>
    <property type="evidence" value="ECO:0007669"/>
    <property type="project" value="UniProtKB-KW"/>
</dbReference>
<evidence type="ECO:0000313" key="21">
    <source>
        <dbReference type="Proteomes" id="UP001552299"/>
    </source>
</evidence>
<dbReference type="InterPro" id="IPR036854">
    <property type="entry name" value="Photo_II_D1/D2_sf"/>
</dbReference>
<comment type="subcellular location">
    <subcellularLocation>
        <location evidence="1">Membrane</location>
        <topology evidence="1">Multi-pass membrane protein</topology>
    </subcellularLocation>
</comment>
<dbReference type="EMBL" id="JANQDX010000019">
    <property type="protein sequence ID" value="KAL0904654.1"/>
    <property type="molecule type" value="Genomic_DNA"/>
</dbReference>
<keyword evidence="13" id="KW-0007">Acetylation</keyword>
<keyword evidence="16" id="KW-0408">Iron</keyword>
<dbReference type="SUPFAM" id="SSF81483">
    <property type="entry name" value="Bacterial photosystem II reaction centre, L and M subunits"/>
    <property type="match status" value="1"/>
</dbReference>
<evidence type="ECO:0000256" key="12">
    <source>
        <dbReference type="ARBA" id="ARBA00022989"/>
    </source>
</evidence>
<keyword evidence="10" id="KW-0460">Magnesium</keyword>
<evidence type="ECO:0000256" key="19">
    <source>
        <dbReference type="SAM" id="MobiDB-lite"/>
    </source>
</evidence>
<dbReference type="InterPro" id="IPR000932">
    <property type="entry name" value="PS_antenna-like"/>
</dbReference>
<evidence type="ECO:0000256" key="7">
    <source>
        <dbReference type="ARBA" id="ARBA00022640"/>
    </source>
</evidence>
<evidence type="ECO:0000256" key="9">
    <source>
        <dbReference type="ARBA" id="ARBA00022723"/>
    </source>
</evidence>